<evidence type="ECO:0000313" key="2">
    <source>
        <dbReference type="EMBL" id="EIT84284.1"/>
    </source>
</evidence>
<organism evidence="2 3">
    <name type="scientific">Fictibacillus macauensis ZFHKF-1</name>
    <dbReference type="NCBI Taxonomy" id="1196324"/>
    <lineage>
        <taxon>Bacteria</taxon>
        <taxon>Bacillati</taxon>
        <taxon>Bacillota</taxon>
        <taxon>Bacilli</taxon>
        <taxon>Bacillales</taxon>
        <taxon>Fictibacillaceae</taxon>
        <taxon>Fictibacillus</taxon>
    </lineage>
</organism>
<keyword evidence="3" id="KW-1185">Reference proteome</keyword>
<comment type="caution">
    <text evidence="2">The sequence shown here is derived from an EMBL/GenBank/DDBJ whole genome shotgun (WGS) entry which is preliminary data.</text>
</comment>
<keyword evidence="2" id="KW-0449">Lipoprotein</keyword>
<evidence type="ECO:0000256" key="1">
    <source>
        <dbReference type="SAM" id="MobiDB-lite"/>
    </source>
</evidence>
<dbReference type="PROSITE" id="PS51257">
    <property type="entry name" value="PROKAR_LIPOPROTEIN"/>
    <property type="match status" value="1"/>
</dbReference>
<dbReference type="EMBL" id="AKKV01000036">
    <property type="protein sequence ID" value="EIT84284.1"/>
    <property type="molecule type" value="Genomic_DNA"/>
</dbReference>
<dbReference type="PATRIC" id="fig|1196324.3.peg.3252"/>
<name>I8AFW7_9BACL</name>
<reference evidence="2 3" key="1">
    <citation type="journal article" date="2012" name="J. Bacteriol.">
        <title>Genome of Bacillus macauensis ZFHKF-1, a Long-Chain-Forming Bacterium.</title>
        <authorList>
            <person name="Cai L."/>
            <person name="Zhang T."/>
        </authorList>
    </citation>
    <scope>NUCLEOTIDE SEQUENCE [LARGE SCALE GENOMIC DNA]</scope>
    <source>
        <strain evidence="2 3">ZFHKF-1</strain>
    </source>
</reference>
<sequence length="288" mass="32477">MKYAFLMMSIVLVLAGCGGKSEQTVSPYIPVQDYTGQGYELHNGEEYVEFAKEHRAEVEKLVKAHFRTKYKTDVIVHNVVGAQDAVVAKVEAVEEPKYHTFVILPIDSNALTGKVMEDQGVVDGAITTSLYGQAYHKEFKVLDDFCEKIGKKYPVIGMSQKAINNTTSLGINTPFYYVSTLDVFFPEAYKLYRKNGKVTNKELDTYIRHKKKEKESISIALTFYMKKRFGNPDATILKEVIKEFKQTKGFPPGNYNIFINSNEIQKATTSEKSTKSTNDTLGNEIVIS</sequence>
<dbReference type="InterPro" id="IPR012873">
    <property type="entry name" value="DUF1672"/>
</dbReference>
<proteinExistence type="predicted"/>
<dbReference type="AlphaFoldDB" id="I8AFW7"/>
<gene>
    <name evidence="2" type="ORF">A374_15898</name>
</gene>
<dbReference type="Proteomes" id="UP000004080">
    <property type="component" value="Unassembled WGS sequence"/>
</dbReference>
<dbReference type="RefSeq" id="WP_007203252.1">
    <property type="nucleotide sequence ID" value="NZ_AKKV01000036.1"/>
</dbReference>
<feature type="region of interest" description="Disordered" evidence="1">
    <location>
        <begin position="269"/>
        <end position="288"/>
    </location>
</feature>
<dbReference type="STRING" id="1196324.A374_15898"/>
<dbReference type="OrthoDB" id="2360336at2"/>
<dbReference type="eggNOG" id="ENOG50305Y1">
    <property type="taxonomic scope" value="Bacteria"/>
</dbReference>
<accession>I8AFW7</accession>
<dbReference type="Pfam" id="PF07901">
    <property type="entry name" value="DUF1672"/>
    <property type="match status" value="1"/>
</dbReference>
<protein>
    <submittedName>
        <fullName evidence="2">Lipoprotein</fullName>
    </submittedName>
</protein>
<evidence type="ECO:0000313" key="3">
    <source>
        <dbReference type="Proteomes" id="UP000004080"/>
    </source>
</evidence>